<comment type="cofactor">
    <cofactor evidence="1">
        <name>pyridoxal 5'-phosphate</name>
        <dbReference type="ChEBI" id="CHEBI:597326"/>
    </cofactor>
</comment>
<dbReference type="Proteomes" id="UP000077926">
    <property type="component" value="Chromosome"/>
</dbReference>
<dbReference type="PANTHER" id="PTHR42832:SF3">
    <property type="entry name" value="L-GLUTAMINE--4-(METHYLSULFANYL)-2-OXOBUTANOATE AMINOTRANSFERASE"/>
    <property type="match status" value="1"/>
</dbReference>
<feature type="domain" description="Aminotransferase class I/classII large" evidence="4">
    <location>
        <begin position="33"/>
        <end position="384"/>
    </location>
</feature>
<dbReference type="SUPFAM" id="SSF53383">
    <property type="entry name" value="PLP-dependent transferases"/>
    <property type="match status" value="1"/>
</dbReference>
<dbReference type="Pfam" id="PF00155">
    <property type="entry name" value="Aminotran_1_2"/>
    <property type="match status" value="1"/>
</dbReference>
<dbReference type="InterPro" id="IPR050881">
    <property type="entry name" value="LL-DAP_aminotransferase"/>
</dbReference>
<accession>A0A1B3XTD8</accession>
<dbReference type="AlphaFoldDB" id="A0A1B3XTD8"/>
<dbReference type="Gene3D" id="3.40.640.10">
    <property type="entry name" value="Type I PLP-dependent aspartate aminotransferase-like (Major domain)"/>
    <property type="match status" value="1"/>
</dbReference>
<dbReference type="PANTHER" id="PTHR42832">
    <property type="entry name" value="AMINO ACID AMINOTRANSFERASE"/>
    <property type="match status" value="1"/>
</dbReference>
<dbReference type="STRING" id="264697.ABE28_019140"/>
<reference evidence="5 6" key="1">
    <citation type="submission" date="2016-08" db="EMBL/GenBank/DDBJ databases">
        <title>Complete genome sequence of Bacillus muralis G25-68, a strain with toxicity to nematodes.</title>
        <authorList>
            <person name="Zheng Z."/>
        </authorList>
    </citation>
    <scope>NUCLEOTIDE SEQUENCE [LARGE SCALE GENOMIC DNA]</scope>
    <source>
        <strain evidence="5 6">G25-68</strain>
    </source>
</reference>
<dbReference type="KEGG" id="bmur:ABE28_019140"/>
<dbReference type="InterPro" id="IPR015421">
    <property type="entry name" value="PyrdxlP-dep_Trfase_major"/>
</dbReference>
<sequence length="401" mass="44867">MEISPSKTVSSLPDQEFSVIINKVNELTNKGIDVINVGQGNPDLPTPPHIVNSLIEAANKSGFHKYSPFRGHKFLKEAISKFYKREYDVEIDPDKEVVIFNGGKAALYAVSQSLLNPEDVALIPDPGYPEYLSGIMMARAHPYYFKVTPTNNYLPVYNDIDQEVLEQAKLLYLNYPNNPTGATANREFFNETVKTAEKNNICVVHDFAYAGFGFDEQKPISFLSSPGAKGVGIEIYTLSKTYNMAGWRVAFAVGNEKVIQAINTFQDHIFVSLFGAVQQAAATALESDQSCVKDLNSVYESRAEHFIQACQRELDWKIQKPQGTFYVWAKIPNGFDSFTFTELLLNEAHIAVTPGEVFGVNAKDYIRLSMVTSTERLDELVKRIKSLNINFSSIEKVPETI</sequence>
<keyword evidence="3" id="KW-0808">Transferase</keyword>
<dbReference type="CDD" id="cd00609">
    <property type="entry name" value="AAT_like"/>
    <property type="match status" value="1"/>
</dbReference>
<dbReference type="InterPro" id="IPR015422">
    <property type="entry name" value="PyrdxlP-dep_Trfase_small"/>
</dbReference>
<protein>
    <recommendedName>
        <fullName evidence="4">Aminotransferase class I/classII large domain-containing protein</fullName>
    </recommendedName>
</protein>
<evidence type="ECO:0000313" key="6">
    <source>
        <dbReference type="Proteomes" id="UP000077926"/>
    </source>
</evidence>
<keyword evidence="2" id="KW-0032">Aminotransferase</keyword>
<proteinExistence type="predicted"/>
<dbReference type="GO" id="GO:0030170">
    <property type="term" value="F:pyridoxal phosphate binding"/>
    <property type="evidence" value="ECO:0007669"/>
    <property type="project" value="InterPro"/>
</dbReference>
<keyword evidence="6" id="KW-1185">Reference proteome</keyword>
<dbReference type="GO" id="GO:0008483">
    <property type="term" value="F:transaminase activity"/>
    <property type="evidence" value="ECO:0007669"/>
    <property type="project" value="UniProtKB-KW"/>
</dbReference>
<organism evidence="5 6">
    <name type="scientific">Peribacillus muralis</name>
    <dbReference type="NCBI Taxonomy" id="264697"/>
    <lineage>
        <taxon>Bacteria</taxon>
        <taxon>Bacillati</taxon>
        <taxon>Bacillota</taxon>
        <taxon>Bacilli</taxon>
        <taxon>Bacillales</taxon>
        <taxon>Bacillaceae</taxon>
        <taxon>Peribacillus</taxon>
    </lineage>
</organism>
<evidence type="ECO:0000256" key="1">
    <source>
        <dbReference type="ARBA" id="ARBA00001933"/>
    </source>
</evidence>
<evidence type="ECO:0000256" key="2">
    <source>
        <dbReference type="ARBA" id="ARBA00022576"/>
    </source>
</evidence>
<dbReference type="RefSeq" id="WP_064465587.1">
    <property type="nucleotide sequence ID" value="NZ_CP017080.1"/>
</dbReference>
<evidence type="ECO:0000259" key="4">
    <source>
        <dbReference type="Pfam" id="PF00155"/>
    </source>
</evidence>
<name>A0A1B3XTD8_9BACI</name>
<dbReference type="InterPro" id="IPR015424">
    <property type="entry name" value="PyrdxlP-dep_Trfase"/>
</dbReference>
<gene>
    <name evidence="5" type="ORF">ABE28_019140</name>
</gene>
<evidence type="ECO:0000313" key="5">
    <source>
        <dbReference type="EMBL" id="AOH56486.1"/>
    </source>
</evidence>
<evidence type="ECO:0000256" key="3">
    <source>
        <dbReference type="ARBA" id="ARBA00022679"/>
    </source>
</evidence>
<dbReference type="Gene3D" id="3.90.1150.10">
    <property type="entry name" value="Aspartate Aminotransferase, domain 1"/>
    <property type="match status" value="1"/>
</dbReference>
<dbReference type="NCBIfam" id="NF005977">
    <property type="entry name" value="PRK08068.1"/>
    <property type="match status" value="1"/>
</dbReference>
<dbReference type="EMBL" id="CP017080">
    <property type="protein sequence ID" value="AOH56486.1"/>
    <property type="molecule type" value="Genomic_DNA"/>
</dbReference>
<dbReference type="InterPro" id="IPR004839">
    <property type="entry name" value="Aminotransferase_I/II_large"/>
</dbReference>